<evidence type="ECO:0000259" key="11">
    <source>
        <dbReference type="Pfam" id="PF02540"/>
    </source>
</evidence>
<evidence type="ECO:0000313" key="12">
    <source>
        <dbReference type="EMBL" id="MDQ0257546.1"/>
    </source>
</evidence>
<keyword evidence="13" id="KW-1185">Reference proteome</keyword>
<feature type="binding site" evidence="8">
    <location>
        <position position="212"/>
    </location>
    <ligand>
        <name>ATP</name>
        <dbReference type="ChEBI" id="CHEBI:30616"/>
    </ligand>
</feature>
<keyword evidence="2 8" id="KW-0436">Ligase</keyword>
<dbReference type="GO" id="GO:0008795">
    <property type="term" value="F:NAD+ synthase activity"/>
    <property type="evidence" value="ECO:0007669"/>
    <property type="project" value="UniProtKB-EC"/>
</dbReference>
<comment type="similarity">
    <text evidence="1 8 9">Belongs to the NAD synthetase family.</text>
</comment>
<feature type="binding site" evidence="8">
    <location>
        <begin position="46"/>
        <end position="53"/>
    </location>
    <ligand>
        <name>ATP</name>
        <dbReference type="ChEBI" id="CHEBI:30616"/>
    </ligand>
</feature>
<reference evidence="12 13" key="1">
    <citation type="submission" date="2023-07" db="EMBL/GenBank/DDBJ databases">
        <title>Genomic Encyclopedia of Type Strains, Phase IV (KMG-IV): sequencing the most valuable type-strain genomes for metagenomic binning, comparative biology and taxonomic classification.</title>
        <authorList>
            <person name="Goeker M."/>
        </authorList>
    </citation>
    <scope>NUCLEOTIDE SEQUENCE [LARGE SCALE GENOMIC DNA]</scope>
    <source>
        <strain evidence="12 13">DSM 9768</strain>
    </source>
</reference>
<dbReference type="PANTHER" id="PTHR23090">
    <property type="entry name" value="NH 3 /GLUTAMINE-DEPENDENT NAD + SYNTHETASE"/>
    <property type="match status" value="1"/>
</dbReference>
<feature type="binding site" description="in other chain" evidence="8">
    <location>
        <position position="174"/>
    </location>
    <ligand>
        <name>deamido-NAD(+)</name>
        <dbReference type="ChEBI" id="CHEBI:58437"/>
        <note>ligand shared between two neighboring subunits</note>
    </ligand>
</feature>
<dbReference type="SUPFAM" id="SSF52402">
    <property type="entry name" value="Adenine nucleotide alpha hydrolases-like"/>
    <property type="match status" value="1"/>
</dbReference>
<feature type="binding site" evidence="8">
    <location>
        <position position="166"/>
    </location>
    <ligand>
        <name>Mg(2+)</name>
        <dbReference type="ChEBI" id="CHEBI:18420"/>
    </ligand>
</feature>
<feature type="binding site" description="in other chain" evidence="8">
    <location>
        <position position="141"/>
    </location>
    <ligand>
        <name>deamido-NAD(+)</name>
        <dbReference type="ChEBI" id="CHEBI:58437"/>
        <note>ligand shared between two neighboring subunits</note>
    </ligand>
</feature>
<evidence type="ECO:0000256" key="6">
    <source>
        <dbReference type="ARBA" id="ARBA00022842"/>
    </source>
</evidence>
<feature type="binding site" evidence="8">
    <location>
        <position position="161"/>
    </location>
    <ligand>
        <name>ATP</name>
        <dbReference type="ChEBI" id="CHEBI:30616"/>
    </ligand>
</feature>
<evidence type="ECO:0000313" key="13">
    <source>
        <dbReference type="Proteomes" id="UP001230005"/>
    </source>
</evidence>
<protein>
    <recommendedName>
        <fullName evidence="8 10">NH(3)-dependent NAD(+) synthetase</fullName>
        <ecNumber evidence="8 10">6.3.1.5</ecNumber>
    </recommendedName>
</protein>
<keyword evidence="3 8" id="KW-0479">Metal-binding</keyword>
<dbReference type="InterPro" id="IPR014729">
    <property type="entry name" value="Rossmann-like_a/b/a_fold"/>
</dbReference>
<comment type="pathway">
    <text evidence="8">Cofactor biosynthesis; NAD(+) biosynthesis; NAD(+) from deamido-NAD(+) (ammonia route): step 1/1.</text>
</comment>
<evidence type="ECO:0000256" key="7">
    <source>
        <dbReference type="ARBA" id="ARBA00023027"/>
    </source>
</evidence>
<comment type="catalytic activity">
    <reaction evidence="8 10">
        <text>deamido-NAD(+) + NH4(+) + ATP = AMP + diphosphate + NAD(+) + H(+)</text>
        <dbReference type="Rhea" id="RHEA:21188"/>
        <dbReference type="ChEBI" id="CHEBI:15378"/>
        <dbReference type="ChEBI" id="CHEBI:28938"/>
        <dbReference type="ChEBI" id="CHEBI:30616"/>
        <dbReference type="ChEBI" id="CHEBI:33019"/>
        <dbReference type="ChEBI" id="CHEBI:57540"/>
        <dbReference type="ChEBI" id="CHEBI:58437"/>
        <dbReference type="ChEBI" id="CHEBI:456215"/>
        <dbReference type="EC" id="6.3.1.5"/>
    </reaction>
</comment>
<evidence type="ECO:0000256" key="5">
    <source>
        <dbReference type="ARBA" id="ARBA00022840"/>
    </source>
</evidence>
<dbReference type="HAMAP" id="MF_00193">
    <property type="entry name" value="NadE_ammonia_dep"/>
    <property type="match status" value="1"/>
</dbReference>
<organism evidence="12 13">
    <name type="scientific">Evansella vedderi</name>
    <dbReference type="NCBI Taxonomy" id="38282"/>
    <lineage>
        <taxon>Bacteria</taxon>
        <taxon>Bacillati</taxon>
        <taxon>Bacillota</taxon>
        <taxon>Bacilli</taxon>
        <taxon>Bacillales</taxon>
        <taxon>Bacillaceae</taxon>
        <taxon>Evansella</taxon>
    </lineage>
</organism>
<gene>
    <name evidence="8" type="primary">nadE</name>
    <name evidence="12" type="ORF">J2S74_005004</name>
</gene>
<dbReference type="PANTHER" id="PTHR23090:SF7">
    <property type="entry name" value="NH(3)-DEPENDENT NAD(+) SYNTHETASE"/>
    <property type="match status" value="1"/>
</dbReference>
<evidence type="ECO:0000256" key="9">
    <source>
        <dbReference type="RuleBase" id="RU003811"/>
    </source>
</evidence>
<keyword evidence="7 8" id="KW-0520">NAD</keyword>
<feature type="binding site" evidence="8">
    <location>
        <position position="181"/>
    </location>
    <ligand>
        <name>deamido-NAD(+)</name>
        <dbReference type="ChEBI" id="CHEBI:58437"/>
        <note>ligand shared between two neighboring subunits</note>
    </ligand>
</feature>
<dbReference type="NCBIfam" id="NF001979">
    <property type="entry name" value="PRK00768.1"/>
    <property type="match status" value="1"/>
</dbReference>
<evidence type="ECO:0000256" key="3">
    <source>
        <dbReference type="ARBA" id="ARBA00022723"/>
    </source>
</evidence>
<keyword evidence="4 8" id="KW-0547">Nucleotide-binding</keyword>
<dbReference type="RefSeq" id="WP_307331435.1">
    <property type="nucleotide sequence ID" value="NZ_JAUSUG010000029.1"/>
</dbReference>
<dbReference type="InterPro" id="IPR003694">
    <property type="entry name" value="NAD_synthase"/>
</dbReference>
<comment type="caution">
    <text evidence="12">The sequence shown here is derived from an EMBL/GenBank/DDBJ whole genome shotgun (WGS) entry which is preliminary data.</text>
</comment>
<dbReference type="NCBIfam" id="TIGR00552">
    <property type="entry name" value="nadE"/>
    <property type="match status" value="1"/>
</dbReference>
<name>A0ABU0A3K9_9BACI</name>
<dbReference type="Gene3D" id="3.40.50.620">
    <property type="entry name" value="HUPs"/>
    <property type="match status" value="1"/>
</dbReference>
<feature type="binding site" evidence="8">
    <location>
        <position position="52"/>
    </location>
    <ligand>
        <name>Mg(2+)</name>
        <dbReference type="ChEBI" id="CHEBI:18420"/>
    </ligand>
</feature>
<dbReference type="EMBL" id="JAUSUG010000029">
    <property type="protein sequence ID" value="MDQ0257546.1"/>
    <property type="molecule type" value="Genomic_DNA"/>
</dbReference>
<dbReference type="InterPro" id="IPR022926">
    <property type="entry name" value="NH(3)-dep_NAD(+)_synth"/>
</dbReference>
<accession>A0ABU0A3K9</accession>
<sequence>MSELQQEIIKALRVKPSIDPKEEIRSRIQLLKDYLKKSGLNGYVLGISGGQDSSLAGRLIQLAMEELNKEEGTDKYTFYAMRLPYGVQGDEEDAQKALDFIQPYHRITYNIKNAVDASFNQFQKSIGEELSDFVKGNTKARERMKAQYDVGAHYGCLVVGTDHAAEAVTGFFTKFGDGACDITPLFGLNKRQGKALLKELGAEEGIYEKVPTADLEDNRPGLPDEVALGVTYEQIDDYLEGKEMEDSARKTIEGHYLKTEHKRQLPVTLYDRWWR</sequence>
<dbReference type="CDD" id="cd00553">
    <property type="entry name" value="NAD_synthase"/>
    <property type="match status" value="1"/>
</dbReference>
<comment type="subunit">
    <text evidence="8">Homodimer.</text>
</comment>
<evidence type="ECO:0000256" key="8">
    <source>
        <dbReference type="HAMAP-Rule" id="MF_00193"/>
    </source>
</evidence>
<evidence type="ECO:0000256" key="2">
    <source>
        <dbReference type="ARBA" id="ARBA00022598"/>
    </source>
</evidence>
<proteinExistence type="inferred from homology"/>
<dbReference type="InterPro" id="IPR022310">
    <property type="entry name" value="NAD/GMP_synthase"/>
</dbReference>
<keyword evidence="5 8" id="KW-0067">ATP-binding</keyword>
<keyword evidence="6 8" id="KW-0460">Magnesium</keyword>
<evidence type="ECO:0000256" key="1">
    <source>
        <dbReference type="ARBA" id="ARBA00005859"/>
    </source>
</evidence>
<feature type="binding site" description="in other chain" evidence="8">
    <location>
        <begin position="261"/>
        <end position="262"/>
    </location>
    <ligand>
        <name>deamido-NAD(+)</name>
        <dbReference type="ChEBI" id="CHEBI:58437"/>
        <note>ligand shared between two neighboring subunits</note>
    </ligand>
</feature>
<feature type="binding site" evidence="8">
    <location>
        <position position="190"/>
    </location>
    <ligand>
        <name>ATP</name>
        <dbReference type="ChEBI" id="CHEBI:30616"/>
    </ligand>
</feature>
<dbReference type="Proteomes" id="UP001230005">
    <property type="component" value="Unassembled WGS sequence"/>
</dbReference>
<dbReference type="Pfam" id="PF02540">
    <property type="entry name" value="NAD_synthase"/>
    <property type="match status" value="1"/>
</dbReference>
<comment type="function">
    <text evidence="8">Catalyzes the ATP-dependent amidation of deamido-NAD to form NAD. Uses ammonia as a nitrogen source.</text>
</comment>
<evidence type="ECO:0000256" key="4">
    <source>
        <dbReference type="ARBA" id="ARBA00022741"/>
    </source>
</evidence>
<dbReference type="EC" id="6.3.1.5" evidence="8 10"/>
<evidence type="ECO:0000256" key="10">
    <source>
        <dbReference type="RuleBase" id="RU003812"/>
    </source>
</evidence>
<feature type="domain" description="NAD/GMP synthase" evidence="11">
    <location>
        <begin position="24"/>
        <end position="266"/>
    </location>
</feature>